<dbReference type="GO" id="GO:0004066">
    <property type="term" value="F:asparagine synthase (glutamine-hydrolyzing) activity"/>
    <property type="evidence" value="ECO:0007669"/>
    <property type="project" value="UniProtKB-EC"/>
</dbReference>
<evidence type="ECO:0000256" key="8">
    <source>
        <dbReference type="ARBA" id="ARBA00048741"/>
    </source>
</evidence>
<dbReference type="InterPro" id="IPR029055">
    <property type="entry name" value="Ntn_hydrolases_N"/>
</dbReference>
<sequence>MSALVGILSINKKHVLLEEGHRMMQAFEDFPADDKQIYLKNYVLLGNHAQWITPESVGEIQPFYCRESGCVISADAIIDNRQELFSLLNIPEYQRANMPDSQLILKAYLKWEEKAFNHLIGDFSFVIWDPEKSQLLGARDFSGLRTLYYSIVNEKFYMASTIKAIQNVIPNGKELDEEWLAEFMGVPGYAPGVSVDLTPFKQVKQLPPAHYFFIKNGVYQQHRYITLPEDEKIRFETDEEYVQAFKTIFERAVQDRLRTVGKVGSFLSGGLDSGSVTSIAAKQLSKEEEFLHSFSSIPLKGFSDWTPKSRIANEEEYIEEILKSHKNIIHHYESFPDKSSYKDIEQWLNIMETPYKFFENSYWIRGINERASQEGVNVLLSGSRGNFTVSWGNAFDHFVKRLTKMKIRTLINEVQEYHLITGHGRKDILKKTLKKLKGDSKKGERLTTLLNEKYFRKYNLHSKMQQTSLITHWDQTIDYSKWRNKYFNELFPLLNYNASSKLSLKYKVWTRDPTNDLRVVRFCLSIPEEQFFKSGMDRALIRLSTKKVLPEKVRLNHQVRGLQSADLNYRLLDDWHKLKKEVNLALENNEIASMLDIEKAKMLLNQLGDTPDKALAVDYNFKVLMNLIVFTRFLSRLKGGESYEEKMDNDFVRIY</sequence>
<keyword evidence="4 9" id="KW-0547">Nucleotide-binding</keyword>
<dbReference type="CDD" id="cd00712">
    <property type="entry name" value="AsnB"/>
    <property type="match status" value="1"/>
</dbReference>
<dbReference type="InterPro" id="IPR001962">
    <property type="entry name" value="Asn_synthase"/>
</dbReference>
<evidence type="ECO:0000256" key="1">
    <source>
        <dbReference type="ARBA" id="ARBA00005187"/>
    </source>
</evidence>
<evidence type="ECO:0000256" key="3">
    <source>
        <dbReference type="ARBA" id="ARBA00012737"/>
    </source>
</evidence>
<accession>A0A0B5AXE6</accession>
<dbReference type="OrthoDB" id="9763290at2"/>
<evidence type="ECO:0000256" key="4">
    <source>
        <dbReference type="ARBA" id="ARBA00022741"/>
    </source>
</evidence>
<evidence type="ECO:0000256" key="9">
    <source>
        <dbReference type="PIRSR" id="PIRSR001589-2"/>
    </source>
</evidence>
<evidence type="ECO:0000313" key="12">
    <source>
        <dbReference type="Proteomes" id="UP000031449"/>
    </source>
</evidence>
<dbReference type="Pfam" id="PF13537">
    <property type="entry name" value="GATase_7"/>
    <property type="match status" value="1"/>
</dbReference>
<comment type="catalytic activity">
    <reaction evidence="8">
        <text>L-aspartate + L-glutamine + ATP + H2O = L-asparagine + L-glutamate + AMP + diphosphate + H(+)</text>
        <dbReference type="Rhea" id="RHEA:12228"/>
        <dbReference type="ChEBI" id="CHEBI:15377"/>
        <dbReference type="ChEBI" id="CHEBI:15378"/>
        <dbReference type="ChEBI" id="CHEBI:29985"/>
        <dbReference type="ChEBI" id="CHEBI:29991"/>
        <dbReference type="ChEBI" id="CHEBI:30616"/>
        <dbReference type="ChEBI" id="CHEBI:33019"/>
        <dbReference type="ChEBI" id="CHEBI:58048"/>
        <dbReference type="ChEBI" id="CHEBI:58359"/>
        <dbReference type="ChEBI" id="CHEBI:456215"/>
        <dbReference type="EC" id="6.3.5.4"/>
    </reaction>
</comment>
<evidence type="ECO:0000259" key="10">
    <source>
        <dbReference type="PROSITE" id="PS51278"/>
    </source>
</evidence>
<dbReference type="KEGG" id="jeo:JMA_33770"/>
<dbReference type="Gene3D" id="3.40.50.620">
    <property type="entry name" value="HUPs"/>
    <property type="match status" value="1"/>
</dbReference>
<evidence type="ECO:0000313" key="11">
    <source>
        <dbReference type="EMBL" id="AJD92694.1"/>
    </source>
</evidence>
<dbReference type="HOGENOM" id="CLU_014658_3_3_9"/>
<keyword evidence="7" id="KW-0315">Glutamine amidotransferase</keyword>
<dbReference type="AlphaFoldDB" id="A0A0B5AXE6"/>
<organism evidence="11 12">
    <name type="scientific">Jeotgalibacillus malaysiensis</name>
    <dbReference type="NCBI Taxonomy" id="1508404"/>
    <lineage>
        <taxon>Bacteria</taxon>
        <taxon>Bacillati</taxon>
        <taxon>Bacillota</taxon>
        <taxon>Bacilli</taxon>
        <taxon>Bacillales</taxon>
        <taxon>Caryophanaceae</taxon>
        <taxon>Jeotgalibacillus</taxon>
    </lineage>
</organism>
<dbReference type="InterPro" id="IPR051786">
    <property type="entry name" value="ASN_synthetase/amidase"/>
</dbReference>
<keyword evidence="6" id="KW-0061">Asparagine biosynthesis</keyword>
<dbReference type="SUPFAM" id="SSF56235">
    <property type="entry name" value="N-terminal nucleophile aminohydrolases (Ntn hydrolases)"/>
    <property type="match status" value="1"/>
</dbReference>
<dbReference type="Gene3D" id="3.60.20.10">
    <property type="entry name" value="Glutamine Phosphoribosylpyrophosphate, subunit 1, domain 1"/>
    <property type="match status" value="1"/>
</dbReference>
<dbReference type="PANTHER" id="PTHR43284">
    <property type="entry name" value="ASPARAGINE SYNTHETASE (GLUTAMINE-HYDROLYZING)"/>
    <property type="match status" value="1"/>
</dbReference>
<keyword evidence="6" id="KW-0028">Amino-acid biosynthesis</keyword>
<proteinExistence type="inferred from homology"/>
<dbReference type="InterPro" id="IPR006426">
    <property type="entry name" value="Asn_synth_AEB"/>
</dbReference>
<keyword evidence="5 9" id="KW-0067">ATP-binding</keyword>
<dbReference type="InterPro" id="IPR014729">
    <property type="entry name" value="Rossmann-like_a/b/a_fold"/>
</dbReference>
<dbReference type="EC" id="6.3.5.4" evidence="3"/>
<name>A0A0B5AXE6_9BACL</name>
<dbReference type="EMBL" id="CP009416">
    <property type="protein sequence ID" value="AJD92694.1"/>
    <property type="molecule type" value="Genomic_DNA"/>
</dbReference>
<comment type="similarity">
    <text evidence="2">Belongs to the asparagine synthetase family.</text>
</comment>
<evidence type="ECO:0000256" key="7">
    <source>
        <dbReference type="ARBA" id="ARBA00022962"/>
    </source>
</evidence>
<feature type="domain" description="Glutamine amidotransferase type-2" evidence="10">
    <location>
        <begin position="2"/>
        <end position="217"/>
    </location>
</feature>
<dbReference type="PANTHER" id="PTHR43284:SF1">
    <property type="entry name" value="ASPARAGINE SYNTHETASE"/>
    <property type="match status" value="1"/>
</dbReference>
<evidence type="ECO:0000256" key="2">
    <source>
        <dbReference type="ARBA" id="ARBA00005752"/>
    </source>
</evidence>
<evidence type="ECO:0000256" key="6">
    <source>
        <dbReference type="ARBA" id="ARBA00022888"/>
    </source>
</evidence>
<dbReference type="GO" id="GO:0005524">
    <property type="term" value="F:ATP binding"/>
    <property type="evidence" value="ECO:0007669"/>
    <property type="project" value="UniProtKB-KW"/>
</dbReference>
<reference evidence="11 12" key="1">
    <citation type="submission" date="2014-08" db="EMBL/GenBank/DDBJ databases">
        <title>Complete genome of a marine bacteria Jeotgalibacillus malaysiensis.</title>
        <authorList>
            <person name="Yaakop A.S."/>
            <person name="Chan K.-G."/>
            <person name="Goh K.M."/>
        </authorList>
    </citation>
    <scope>NUCLEOTIDE SEQUENCE [LARGE SCALE GENOMIC DNA]</scope>
    <source>
        <strain evidence="11 12">D5</strain>
    </source>
</reference>
<dbReference type="STRING" id="1508404.JMA_33770"/>
<dbReference type="GO" id="GO:0006529">
    <property type="term" value="P:asparagine biosynthetic process"/>
    <property type="evidence" value="ECO:0007669"/>
    <property type="project" value="UniProtKB-KW"/>
</dbReference>
<comment type="pathway">
    <text evidence="1">Amino-acid biosynthesis; L-asparagine biosynthesis; L-asparagine from L-aspartate (L-Gln route): step 1/1.</text>
</comment>
<gene>
    <name evidence="11" type="ORF">JMA_33770</name>
</gene>
<dbReference type="InterPro" id="IPR017932">
    <property type="entry name" value="GATase_2_dom"/>
</dbReference>
<dbReference type="PROSITE" id="PS51278">
    <property type="entry name" value="GATASE_TYPE_2"/>
    <property type="match status" value="1"/>
</dbReference>
<dbReference type="InterPro" id="IPR033738">
    <property type="entry name" value="AsnB_N"/>
</dbReference>
<evidence type="ECO:0000256" key="5">
    <source>
        <dbReference type="ARBA" id="ARBA00022840"/>
    </source>
</evidence>
<dbReference type="Pfam" id="PF00733">
    <property type="entry name" value="Asn_synthase"/>
    <property type="match status" value="1"/>
</dbReference>
<dbReference type="BioCyc" id="JESP1508404:G14D9-12658-MONOMER"/>
<dbReference type="Proteomes" id="UP000031449">
    <property type="component" value="Chromosome"/>
</dbReference>
<protein>
    <recommendedName>
        <fullName evidence="3">asparagine synthase (glutamine-hydrolyzing)</fullName>
        <ecNumber evidence="3">6.3.5.4</ecNumber>
    </recommendedName>
</protein>
<dbReference type="SUPFAM" id="SSF52402">
    <property type="entry name" value="Adenine nucleotide alpha hydrolases-like"/>
    <property type="match status" value="1"/>
</dbReference>
<feature type="binding site" evidence="9">
    <location>
        <position position="100"/>
    </location>
    <ligand>
        <name>L-glutamine</name>
        <dbReference type="ChEBI" id="CHEBI:58359"/>
    </ligand>
</feature>
<keyword evidence="12" id="KW-1185">Reference proteome</keyword>
<feature type="binding site" evidence="9">
    <location>
        <position position="297"/>
    </location>
    <ligand>
        <name>ATP</name>
        <dbReference type="ChEBI" id="CHEBI:30616"/>
    </ligand>
</feature>
<dbReference type="PIRSF" id="PIRSF001589">
    <property type="entry name" value="Asn_synthetase_glu-h"/>
    <property type="match status" value="1"/>
</dbReference>